<feature type="transmembrane region" description="Helical" evidence="12">
    <location>
        <begin position="7"/>
        <end position="29"/>
    </location>
</feature>
<evidence type="ECO:0000256" key="9">
    <source>
        <dbReference type="ARBA" id="ARBA00023136"/>
    </source>
</evidence>
<dbReference type="AlphaFoldDB" id="X0TDU9"/>
<evidence type="ECO:0000256" key="10">
    <source>
        <dbReference type="ARBA" id="ARBA00032707"/>
    </source>
</evidence>
<feature type="transmembrane region" description="Helical" evidence="12">
    <location>
        <begin position="173"/>
        <end position="191"/>
    </location>
</feature>
<evidence type="ECO:0000256" key="2">
    <source>
        <dbReference type="ARBA" id="ARBA00010621"/>
    </source>
</evidence>
<dbReference type="GO" id="GO:0050380">
    <property type="term" value="F:undecaprenyl-diphosphatase activity"/>
    <property type="evidence" value="ECO:0007669"/>
    <property type="project" value="UniProtKB-EC"/>
</dbReference>
<proteinExistence type="inferred from homology"/>
<gene>
    <name evidence="13" type="ORF">S01H1_21039</name>
</gene>
<feature type="transmembrane region" description="Helical" evidence="12">
    <location>
        <begin position="71"/>
        <end position="89"/>
    </location>
</feature>
<evidence type="ECO:0000256" key="4">
    <source>
        <dbReference type="ARBA" id="ARBA00021581"/>
    </source>
</evidence>
<keyword evidence="9 12" id="KW-0472">Membrane</keyword>
<keyword evidence="8 12" id="KW-1133">Transmembrane helix</keyword>
<keyword evidence="6 12" id="KW-0812">Transmembrane</keyword>
<dbReference type="InterPro" id="IPR003824">
    <property type="entry name" value="UppP"/>
</dbReference>
<keyword evidence="5" id="KW-1003">Cell membrane</keyword>
<evidence type="ECO:0000256" key="8">
    <source>
        <dbReference type="ARBA" id="ARBA00022989"/>
    </source>
</evidence>
<dbReference type="PANTHER" id="PTHR30622:SF2">
    <property type="entry name" value="UNDECAPRENYL-DIPHOSPHATASE"/>
    <property type="match status" value="1"/>
</dbReference>
<accession>X0TDU9</accession>
<reference evidence="13" key="1">
    <citation type="journal article" date="2014" name="Front. Microbiol.">
        <title>High frequency of phylogenetically diverse reductive dehalogenase-homologous genes in deep subseafloor sedimentary metagenomes.</title>
        <authorList>
            <person name="Kawai M."/>
            <person name="Futagami T."/>
            <person name="Toyoda A."/>
            <person name="Takaki Y."/>
            <person name="Nishi S."/>
            <person name="Hori S."/>
            <person name="Arai W."/>
            <person name="Tsubouchi T."/>
            <person name="Morono Y."/>
            <person name="Uchiyama I."/>
            <person name="Ito T."/>
            <person name="Fujiyama A."/>
            <person name="Inagaki F."/>
            <person name="Takami H."/>
        </authorList>
    </citation>
    <scope>NUCLEOTIDE SEQUENCE</scope>
    <source>
        <strain evidence="13">Expedition CK06-06</strain>
    </source>
</reference>
<comment type="similarity">
    <text evidence="2">Belongs to the UppP family.</text>
</comment>
<protein>
    <recommendedName>
        <fullName evidence="4">Undecaprenyl-diphosphatase</fullName>
        <ecNumber evidence="3">3.6.1.27</ecNumber>
    </recommendedName>
    <alternativeName>
        <fullName evidence="10">Undecaprenyl pyrophosphate phosphatase</fullName>
    </alternativeName>
</protein>
<name>X0TDU9_9ZZZZ</name>
<evidence type="ECO:0000256" key="12">
    <source>
        <dbReference type="SAM" id="Phobius"/>
    </source>
</evidence>
<keyword evidence="7" id="KW-0378">Hydrolase</keyword>
<feature type="transmembrane region" description="Helical" evidence="12">
    <location>
        <begin position="41"/>
        <end position="59"/>
    </location>
</feature>
<feature type="non-terminal residue" evidence="13">
    <location>
        <position position="197"/>
    </location>
</feature>
<evidence type="ECO:0000256" key="3">
    <source>
        <dbReference type="ARBA" id="ARBA00012374"/>
    </source>
</evidence>
<sequence length="197" mass="21863">MLTIKYIFLGIVQGLTEFLPVSSSAHLVIFQDLLGFKENQILLYIVLHVGTLLALIVFLFKDIKRLLTIRVLFYIFLATILTMVIVLLGEDFFEGMFSAPANLVLPLFITGITLLCTKKFTKGLRSLSELKIGDAFWLGILQGISVIPGLSRSGLTISALLFRNAQRETAFKFSFLASIPVILGALLFKIGEFSQIS</sequence>
<organism evidence="13">
    <name type="scientific">marine sediment metagenome</name>
    <dbReference type="NCBI Taxonomy" id="412755"/>
    <lineage>
        <taxon>unclassified sequences</taxon>
        <taxon>metagenomes</taxon>
        <taxon>ecological metagenomes</taxon>
    </lineage>
</organism>
<evidence type="ECO:0000256" key="11">
    <source>
        <dbReference type="ARBA" id="ARBA00047594"/>
    </source>
</evidence>
<dbReference type="GO" id="GO:0005886">
    <property type="term" value="C:plasma membrane"/>
    <property type="evidence" value="ECO:0007669"/>
    <property type="project" value="UniProtKB-SubCell"/>
</dbReference>
<evidence type="ECO:0000256" key="5">
    <source>
        <dbReference type="ARBA" id="ARBA00022475"/>
    </source>
</evidence>
<feature type="transmembrane region" description="Helical" evidence="12">
    <location>
        <begin position="95"/>
        <end position="115"/>
    </location>
</feature>
<evidence type="ECO:0000256" key="7">
    <source>
        <dbReference type="ARBA" id="ARBA00022801"/>
    </source>
</evidence>
<dbReference type="EC" id="3.6.1.27" evidence="3"/>
<evidence type="ECO:0000313" key="13">
    <source>
        <dbReference type="EMBL" id="GAF91713.1"/>
    </source>
</evidence>
<dbReference type="PANTHER" id="PTHR30622">
    <property type="entry name" value="UNDECAPRENYL-DIPHOSPHATASE"/>
    <property type="match status" value="1"/>
</dbReference>
<evidence type="ECO:0000256" key="6">
    <source>
        <dbReference type="ARBA" id="ARBA00022692"/>
    </source>
</evidence>
<comment type="caution">
    <text evidence="13">The sequence shown here is derived from an EMBL/GenBank/DDBJ whole genome shotgun (WGS) entry which is preliminary data.</text>
</comment>
<dbReference type="Pfam" id="PF02673">
    <property type="entry name" value="BacA"/>
    <property type="match status" value="1"/>
</dbReference>
<evidence type="ECO:0000256" key="1">
    <source>
        <dbReference type="ARBA" id="ARBA00004651"/>
    </source>
</evidence>
<dbReference type="EMBL" id="BARS01011601">
    <property type="protein sequence ID" value="GAF91713.1"/>
    <property type="molecule type" value="Genomic_DNA"/>
</dbReference>
<comment type="catalytic activity">
    <reaction evidence="11">
        <text>di-trans,octa-cis-undecaprenyl diphosphate + H2O = di-trans,octa-cis-undecaprenyl phosphate + phosphate + H(+)</text>
        <dbReference type="Rhea" id="RHEA:28094"/>
        <dbReference type="ChEBI" id="CHEBI:15377"/>
        <dbReference type="ChEBI" id="CHEBI:15378"/>
        <dbReference type="ChEBI" id="CHEBI:43474"/>
        <dbReference type="ChEBI" id="CHEBI:58405"/>
        <dbReference type="ChEBI" id="CHEBI:60392"/>
        <dbReference type="EC" id="3.6.1.27"/>
    </reaction>
</comment>
<comment type="subcellular location">
    <subcellularLocation>
        <location evidence="1">Cell membrane</location>
        <topology evidence="1">Multi-pass membrane protein</topology>
    </subcellularLocation>
</comment>